<organism evidence="16 17">
    <name type="scientific">Actinia tenebrosa</name>
    <name type="common">Australian red waratah sea anemone</name>
    <dbReference type="NCBI Taxonomy" id="6105"/>
    <lineage>
        <taxon>Eukaryota</taxon>
        <taxon>Metazoa</taxon>
        <taxon>Cnidaria</taxon>
        <taxon>Anthozoa</taxon>
        <taxon>Hexacorallia</taxon>
        <taxon>Actiniaria</taxon>
        <taxon>Actiniidae</taxon>
        <taxon>Actinia</taxon>
    </lineage>
</organism>
<feature type="compositionally biased region" description="Polar residues" evidence="14">
    <location>
        <begin position="586"/>
        <end position="595"/>
    </location>
</feature>
<feature type="region of interest" description="Disordered" evidence="14">
    <location>
        <begin position="1"/>
        <end position="21"/>
    </location>
</feature>
<dbReference type="AlphaFoldDB" id="A0A6P8H3T9"/>
<evidence type="ECO:0000256" key="11">
    <source>
        <dbReference type="ARBA" id="ARBA00051897"/>
    </source>
</evidence>
<dbReference type="GO" id="GO:0160104">
    <property type="term" value="F:tRNA (guanine(26)-N2)-dimethyltransferase activity"/>
    <property type="evidence" value="ECO:0007669"/>
    <property type="project" value="UniProtKB-UniRule"/>
</dbReference>
<dbReference type="InParanoid" id="A0A6P8H3T9"/>
<evidence type="ECO:0000259" key="15">
    <source>
        <dbReference type="PROSITE" id="PS50103"/>
    </source>
</evidence>
<name>A0A6P8H3T9_ACTTE</name>
<evidence type="ECO:0000256" key="8">
    <source>
        <dbReference type="ARBA" id="ARBA00022833"/>
    </source>
</evidence>
<keyword evidence="5 13" id="KW-0819">tRNA processing</keyword>
<feature type="zinc finger region" description="C3H1-type" evidence="12">
    <location>
        <begin position="554"/>
        <end position="581"/>
    </location>
</feature>
<dbReference type="Gene3D" id="3.30.56.70">
    <property type="entry name" value="N2,N2-dimethylguanosine tRNA methyltransferase, C-terminal domain"/>
    <property type="match status" value="1"/>
</dbReference>
<dbReference type="InterPro" id="IPR002905">
    <property type="entry name" value="Trm1"/>
</dbReference>
<feature type="compositionally biased region" description="Basic and acidic residues" evidence="14">
    <location>
        <begin position="601"/>
        <end position="634"/>
    </location>
</feature>
<evidence type="ECO:0000256" key="1">
    <source>
        <dbReference type="ARBA" id="ARBA00022555"/>
    </source>
</evidence>
<evidence type="ECO:0000313" key="17">
    <source>
        <dbReference type="RefSeq" id="XP_031550121.1"/>
    </source>
</evidence>
<dbReference type="Gene3D" id="3.40.50.150">
    <property type="entry name" value="Vaccinia Virus protein VP39"/>
    <property type="match status" value="1"/>
</dbReference>
<dbReference type="FunFam" id="3.30.56.70:FF:000001">
    <property type="entry name" value="tRNA (guanine(26)-N(2))-dimethyltransferase"/>
    <property type="match status" value="1"/>
</dbReference>
<dbReference type="SUPFAM" id="SSF90229">
    <property type="entry name" value="CCCH zinc finger"/>
    <property type="match status" value="1"/>
</dbReference>
<dbReference type="GO" id="GO:0000049">
    <property type="term" value="F:tRNA binding"/>
    <property type="evidence" value="ECO:0007669"/>
    <property type="project" value="UniProtKB-UniRule"/>
</dbReference>
<evidence type="ECO:0000256" key="9">
    <source>
        <dbReference type="ARBA" id="ARBA00022884"/>
    </source>
</evidence>
<evidence type="ECO:0000256" key="6">
    <source>
        <dbReference type="ARBA" id="ARBA00022723"/>
    </source>
</evidence>
<keyword evidence="7 12" id="KW-0863">Zinc-finger</keyword>
<keyword evidence="16" id="KW-1185">Reference proteome</keyword>
<feature type="compositionally biased region" description="Polar residues" evidence="14">
    <location>
        <begin position="493"/>
        <end position="506"/>
    </location>
</feature>
<feature type="region of interest" description="Disordered" evidence="14">
    <location>
        <begin position="571"/>
        <end position="634"/>
    </location>
</feature>
<comment type="catalytic activity">
    <reaction evidence="11 13">
        <text>guanosine(26) in tRNA + 2 S-adenosyl-L-methionine = N(2)-dimethylguanosine(26) in tRNA + 2 S-adenosyl-L-homocysteine + 2 H(+)</text>
        <dbReference type="Rhea" id="RHEA:43140"/>
        <dbReference type="Rhea" id="RHEA-COMP:10359"/>
        <dbReference type="Rhea" id="RHEA-COMP:10360"/>
        <dbReference type="ChEBI" id="CHEBI:15378"/>
        <dbReference type="ChEBI" id="CHEBI:57856"/>
        <dbReference type="ChEBI" id="CHEBI:59789"/>
        <dbReference type="ChEBI" id="CHEBI:74269"/>
        <dbReference type="ChEBI" id="CHEBI:74513"/>
        <dbReference type="EC" id="2.1.1.216"/>
    </reaction>
</comment>
<dbReference type="GeneID" id="116287541"/>
<dbReference type="NCBIfam" id="TIGR00308">
    <property type="entry name" value="TRM1"/>
    <property type="match status" value="1"/>
</dbReference>
<dbReference type="EC" id="2.1.1.216" evidence="10 13"/>
<keyword evidence="9 13" id="KW-0694">RNA-binding</keyword>
<proteinExistence type="inferred from homology"/>
<dbReference type="KEGG" id="aten:116287541"/>
<reference evidence="17" key="1">
    <citation type="submission" date="2025-08" db="UniProtKB">
        <authorList>
            <consortium name="RefSeq"/>
        </authorList>
    </citation>
    <scope>IDENTIFICATION</scope>
</reference>
<sequence>MLNMGEDKTNSSTSLEGSNTTKFSSFCEGKAEILCPCSKSQVKEVFYNPVQEFNRDLSSATLKVYVDKLDQWKRKRCPWDAKVEGKCREPEVTADEQKVDKEKTENVQDTRTKAEVSLFEGLSATGLRSVRYALEVPGIQHIVANDISKDAYHLIQKNINHNKVGHIVTPSHQDASIVMYQHRYPLTKRFTIVDIDPYGSAAPFLDGAVQAVTDGGLLMVTCTDMGVLCGNHSDACYGKYGSMSLKAKFCHEMALRILLSSLESHANRYKRYIVPLLCISVDFYVRIFVQVFTSPSEVKRSPSKQSLVYHCVGCGSYHFQLVGRRIEEGSSKKYPPAIGPTVGMNCDQCGSKFHVGGPIWTEPMHDVDFVKSLREMVKSNQDSYKTSQRIIGVLTMVEEELPEAPLYYALNHLSNILHCNTPSIVQFRSALLGLGYQVSGTHACGTAIKTNAPNSVVWDIMRCWVKLYPVKRKSSESPGTIILDKEPEVEASFETQSGANPSSSKQRLLRFQPNPETNWGPKARAKKGDNQEPMTDKKERLQGKRKKTNIDETSFKKYPCKRFKAGKCDLGENCRYSHPQEDGFTTGDSDNTTKMDVNAEQTKDNEQVEKSKTAEDWKQKDNVKQADIEKQLNH</sequence>
<dbReference type="PANTHER" id="PTHR10631">
    <property type="entry name" value="N 2 ,N 2 -DIMETHYLGUANOSINE TRNA METHYLTRANSFERASE"/>
    <property type="match status" value="1"/>
</dbReference>
<accession>A0A6P8H3T9</accession>
<dbReference type="Pfam" id="PF02005">
    <property type="entry name" value="TRM"/>
    <property type="match status" value="1"/>
</dbReference>
<dbReference type="OrthoDB" id="6349953at2759"/>
<dbReference type="GO" id="GO:0005634">
    <property type="term" value="C:nucleus"/>
    <property type="evidence" value="ECO:0007669"/>
    <property type="project" value="TreeGrafter"/>
</dbReference>
<dbReference type="GO" id="GO:0008270">
    <property type="term" value="F:zinc ion binding"/>
    <property type="evidence" value="ECO:0007669"/>
    <property type="project" value="UniProtKB-KW"/>
</dbReference>
<dbReference type="PANTHER" id="PTHR10631:SF3">
    <property type="entry name" value="TRNA (GUANINE(26)-N(2))-DIMETHYLTRANSFERASE"/>
    <property type="match status" value="1"/>
</dbReference>
<evidence type="ECO:0000313" key="16">
    <source>
        <dbReference type="Proteomes" id="UP000515163"/>
    </source>
</evidence>
<evidence type="ECO:0000256" key="12">
    <source>
        <dbReference type="PROSITE-ProRule" id="PRU00723"/>
    </source>
</evidence>
<dbReference type="Gene3D" id="4.10.1000.10">
    <property type="entry name" value="Zinc finger, CCCH-type"/>
    <property type="match status" value="1"/>
</dbReference>
<evidence type="ECO:0000256" key="14">
    <source>
        <dbReference type="SAM" id="MobiDB-lite"/>
    </source>
</evidence>
<evidence type="ECO:0000256" key="13">
    <source>
        <dbReference type="PROSITE-ProRule" id="PRU00958"/>
    </source>
</evidence>
<dbReference type="PROSITE" id="PS51626">
    <property type="entry name" value="SAM_MT_TRM1"/>
    <property type="match status" value="1"/>
</dbReference>
<gene>
    <name evidence="17" type="primary">LOC116287541</name>
</gene>
<keyword evidence="8 12" id="KW-0862">Zinc</keyword>
<feature type="region of interest" description="Disordered" evidence="14">
    <location>
        <begin position="477"/>
        <end position="550"/>
    </location>
</feature>
<dbReference type="InterPro" id="IPR000571">
    <property type="entry name" value="Znf_CCCH"/>
</dbReference>
<dbReference type="RefSeq" id="XP_031550121.1">
    <property type="nucleotide sequence ID" value="XM_031694261.1"/>
</dbReference>
<evidence type="ECO:0000256" key="10">
    <source>
        <dbReference type="ARBA" id="ARBA00039099"/>
    </source>
</evidence>
<dbReference type="InterPro" id="IPR029063">
    <property type="entry name" value="SAM-dependent_MTases_sf"/>
</dbReference>
<feature type="compositionally biased region" description="Basic and acidic residues" evidence="14">
    <location>
        <begin position="526"/>
        <end position="550"/>
    </location>
</feature>
<dbReference type="InterPro" id="IPR042296">
    <property type="entry name" value="tRNA_met_Trm1_C"/>
</dbReference>
<evidence type="ECO:0000256" key="7">
    <source>
        <dbReference type="ARBA" id="ARBA00022771"/>
    </source>
</evidence>
<keyword evidence="6 12" id="KW-0479">Metal-binding</keyword>
<keyword evidence="2 13" id="KW-0489">Methyltransferase</keyword>
<dbReference type="SMART" id="SM00356">
    <property type="entry name" value="ZnF_C3H1"/>
    <property type="match status" value="1"/>
</dbReference>
<comment type="similarity">
    <text evidence="13">Belongs to the class I-like SAM-binding methyltransferase superfamily. Trm1 family.</text>
</comment>
<evidence type="ECO:0000256" key="4">
    <source>
        <dbReference type="ARBA" id="ARBA00022691"/>
    </source>
</evidence>
<dbReference type="InterPro" id="IPR036855">
    <property type="entry name" value="Znf_CCCH_sf"/>
</dbReference>
<feature type="compositionally biased region" description="Polar residues" evidence="14">
    <location>
        <begin position="10"/>
        <end position="21"/>
    </location>
</feature>
<feature type="domain" description="C3H1-type" evidence="15">
    <location>
        <begin position="554"/>
        <end position="581"/>
    </location>
</feature>
<dbReference type="FunCoup" id="A0A6P8H3T9">
    <property type="interactions" value="2633"/>
</dbReference>
<keyword evidence="1 13" id="KW-0820">tRNA-binding</keyword>
<evidence type="ECO:0000256" key="2">
    <source>
        <dbReference type="ARBA" id="ARBA00022603"/>
    </source>
</evidence>
<evidence type="ECO:0000256" key="3">
    <source>
        <dbReference type="ARBA" id="ARBA00022679"/>
    </source>
</evidence>
<evidence type="ECO:0000256" key="5">
    <source>
        <dbReference type="ARBA" id="ARBA00022694"/>
    </source>
</evidence>
<dbReference type="SUPFAM" id="SSF53335">
    <property type="entry name" value="S-adenosyl-L-methionine-dependent methyltransferases"/>
    <property type="match status" value="1"/>
</dbReference>
<keyword evidence="3 13" id="KW-0808">Transferase</keyword>
<dbReference type="GO" id="GO:0002940">
    <property type="term" value="P:tRNA N2-guanine methylation"/>
    <property type="evidence" value="ECO:0007669"/>
    <property type="project" value="TreeGrafter"/>
</dbReference>
<dbReference type="PROSITE" id="PS50103">
    <property type="entry name" value="ZF_C3H1"/>
    <property type="match status" value="1"/>
</dbReference>
<protein>
    <recommendedName>
        <fullName evidence="10 13">tRNA (guanine(26)-N(2))-dimethyltransferase</fullName>
        <ecNumber evidence="10 13">2.1.1.216</ecNumber>
    </recommendedName>
</protein>
<keyword evidence="4 13" id="KW-0949">S-adenosyl-L-methionine</keyword>
<dbReference type="Proteomes" id="UP000515163">
    <property type="component" value="Unplaced"/>
</dbReference>